<evidence type="ECO:0000313" key="1">
    <source>
        <dbReference type="EMBL" id="AEO07383.1"/>
    </source>
</evidence>
<reference evidence="2" key="1">
    <citation type="submission" date="2010-04" db="EMBL/GenBank/DDBJ databases">
        <title>The genome sequence of Listeria monocytogenes strain 10403S.</title>
        <authorList>
            <consortium name="The Broad Institute Genome Sequencing Platform"/>
            <consortium name="The Broad Institute Genome Sequencing Center for Infectious Disease"/>
            <person name="Borowsky M."/>
            <person name="Borodovsky M."/>
            <person name="Young S.K."/>
            <person name="Zeng Q."/>
            <person name="Koehrsen M."/>
            <person name="Fitzgerald M."/>
            <person name="Wiedmann M."/>
            <person name="Swaminathan B."/>
            <person name="Lauer P."/>
            <person name="Portnoy D."/>
            <person name="Cossart P."/>
            <person name="Buchrieser C."/>
            <person name="Higgins D."/>
            <person name="Abouelleil A."/>
            <person name="Alvarado L."/>
            <person name="Arachchi H.M."/>
            <person name="Berlin A."/>
            <person name="Borenstein D."/>
            <person name="Brown A."/>
            <person name="Chapman S.B."/>
            <person name="Chen Z."/>
            <person name="Dunbar C.D."/>
            <person name="Engels R."/>
            <person name="Freedman E."/>
            <person name="Gearin G."/>
            <person name="Gellesch M."/>
            <person name="Goldberg J."/>
            <person name="Griggs A."/>
            <person name="Gujja S."/>
            <person name="Heilman E."/>
            <person name="Heiman D."/>
            <person name="Howarth C."/>
            <person name="Jen D."/>
            <person name="Larson L."/>
            <person name="Lui A."/>
            <person name="MacDonald J."/>
            <person name="Mehta T."/>
            <person name="Montmayeur A."/>
            <person name="Neiman D."/>
            <person name="Park D."/>
            <person name="Pearson M."/>
            <person name="Priest M."/>
            <person name="Richards J."/>
            <person name="Roberts A."/>
            <person name="Saif S."/>
            <person name="Shea T."/>
            <person name="Shenoy N."/>
            <person name="Sisk P."/>
            <person name="Stolte C."/>
            <person name="Sykes S."/>
            <person name="Walk T."/>
            <person name="White J."/>
            <person name="Yandava C."/>
            <person name="Haas B."/>
            <person name="Nusbaum C."/>
            <person name="Birren B."/>
        </authorList>
    </citation>
    <scope>NUCLEOTIDE SEQUENCE [LARGE SCALE GENOMIC DNA]</scope>
    <source>
        <strain evidence="2">10403S</strain>
    </source>
</reference>
<dbReference type="RefSeq" id="WP_009931839.1">
    <property type="nucleotide sequence ID" value="NC_017544.1"/>
</dbReference>
<organism evidence="1 2">
    <name type="scientific">Listeria monocytogenes serotype 1/2a (strain 10403S)</name>
    <dbReference type="NCBI Taxonomy" id="393133"/>
    <lineage>
        <taxon>Bacteria</taxon>
        <taxon>Bacillati</taxon>
        <taxon>Bacillota</taxon>
        <taxon>Bacilli</taxon>
        <taxon>Bacillales</taxon>
        <taxon>Listeriaceae</taxon>
        <taxon>Listeria</taxon>
    </lineage>
</organism>
<name>A0A0H3GIU1_LISM4</name>
<dbReference type="KEGG" id="lmt:LMRG_01841"/>
<dbReference type="AlphaFoldDB" id="A0A0H3GIU1"/>
<dbReference type="HOGENOM" id="CLU_141672_0_0_9"/>
<dbReference type="Proteomes" id="UP000001288">
    <property type="component" value="Chromosome"/>
</dbReference>
<dbReference type="InterPro" id="IPR043767">
    <property type="entry name" value="DUF5713"/>
</dbReference>
<gene>
    <name evidence="1" type="ordered locus">LMRG_01841</name>
</gene>
<protein>
    <submittedName>
        <fullName evidence="1">Uncharacterized protein</fullName>
    </submittedName>
</protein>
<accession>A0A0H3GIU1</accession>
<sequence>MAEIKYLEGMYQDSFFPTFLVDKLKQYMFDTVQFLEQGNHDTEAIQAKFDEMTLAINALQDEFYENESELETGARDSIAETIIPILAHYKIDIDIEELLREREW</sequence>
<proteinExistence type="predicted"/>
<dbReference type="EMBL" id="CP002002">
    <property type="protein sequence ID" value="AEO07383.1"/>
    <property type="molecule type" value="Genomic_DNA"/>
</dbReference>
<dbReference type="Pfam" id="PF18977">
    <property type="entry name" value="DUF5713"/>
    <property type="match status" value="1"/>
</dbReference>
<evidence type="ECO:0000313" key="2">
    <source>
        <dbReference type="Proteomes" id="UP000001288"/>
    </source>
</evidence>